<accession>A0AAN9I9R8</accession>
<gene>
    <name evidence="1" type="ORF">RIF29_23103</name>
</gene>
<organism evidence="1 2">
    <name type="scientific">Crotalaria pallida</name>
    <name type="common">Smooth rattlebox</name>
    <name type="synonym">Crotalaria striata</name>
    <dbReference type="NCBI Taxonomy" id="3830"/>
    <lineage>
        <taxon>Eukaryota</taxon>
        <taxon>Viridiplantae</taxon>
        <taxon>Streptophyta</taxon>
        <taxon>Embryophyta</taxon>
        <taxon>Tracheophyta</taxon>
        <taxon>Spermatophyta</taxon>
        <taxon>Magnoliopsida</taxon>
        <taxon>eudicotyledons</taxon>
        <taxon>Gunneridae</taxon>
        <taxon>Pentapetalae</taxon>
        <taxon>rosids</taxon>
        <taxon>fabids</taxon>
        <taxon>Fabales</taxon>
        <taxon>Fabaceae</taxon>
        <taxon>Papilionoideae</taxon>
        <taxon>50 kb inversion clade</taxon>
        <taxon>genistoids sensu lato</taxon>
        <taxon>core genistoids</taxon>
        <taxon>Crotalarieae</taxon>
        <taxon>Crotalaria</taxon>
    </lineage>
</organism>
<protein>
    <submittedName>
        <fullName evidence="1">Uncharacterized protein</fullName>
    </submittedName>
</protein>
<dbReference type="EMBL" id="JAYWIO010000004">
    <property type="protein sequence ID" value="KAK7270159.1"/>
    <property type="molecule type" value="Genomic_DNA"/>
</dbReference>
<sequence length="75" mass="8531">MHSSHSTWRITLPGVKVTGWPFKTSSISCITYRVTEGIDSCSYEWWEVLECALTDLRFHAHDGFFGWVSILCSGC</sequence>
<name>A0AAN9I9R8_CROPI</name>
<reference evidence="1 2" key="1">
    <citation type="submission" date="2024-01" db="EMBL/GenBank/DDBJ databases">
        <title>The genomes of 5 underutilized Papilionoideae crops provide insights into root nodulation and disease resistanc.</title>
        <authorList>
            <person name="Yuan L."/>
        </authorList>
    </citation>
    <scope>NUCLEOTIDE SEQUENCE [LARGE SCALE GENOMIC DNA]</scope>
    <source>
        <strain evidence="1">ZHUSHIDOU_FW_LH</strain>
        <tissue evidence="1">Leaf</tissue>
    </source>
</reference>
<proteinExistence type="predicted"/>
<dbReference type="AlphaFoldDB" id="A0AAN9I9R8"/>
<dbReference type="Proteomes" id="UP001372338">
    <property type="component" value="Unassembled WGS sequence"/>
</dbReference>
<evidence type="ECO:0000313" key="2">
    <source>
        <dbReference type="Proteomes" id="UP001372338"/>
    </source>
</evidence>
<keyword evidence="2" id="KW-1185">Reference proteome</keyword>
<comment type="caution">
    <text evidence="1">The sequence shown here is derived from an EMBL/GenBank/DDBJ whole genome shotgun (WGS) entry which is preliminary data.</text>
</comment>
<evidence type="ECO:0000313" key="1">
    <source>
        <dbReference type="EMBL" id="KAK7270159.1"/>
    </source>
</evidence>